<dbReference type="Gene3D" id="3.20.20.370">
    <property type="entry name" value="Glycoside hydrolase/deacetylase"/>
    <property type="match status" value="1"/>
</dbReference>
<evidence type="ECO:0000313" key="10">
    <source>
        <dbReference type="Proteomes" id="UP000248340"/>
    </source>
</evidence>
<evidence type="ECO:0000256" key="1">
    <source>
        <dbReference type="ARBA" id="ARBA00001941"/>
    </source>
</evidence>
<dbReference type="InterPro" id="IPR002509">
    <property type="entry name" value="NODB_dom"/>
</dbReference>
<dbReference type="RefSeq" id="XP_025491040.1">
    <property type="nucleotide sequence ID" value="XM_025641731.1"/>
</dbReference>
<dbReference type="GO" id="GO:0046872">
    <property type="term" value="F:metal ion binding"/>
    <property type="evidence" value="ECO:0007669"/>
    <property type="project" value="UniProtKB-KW"/>
</dbReference>
<feature type="domain" description="NodB homology" evidence="8">
    <location>
        <begin position="53"/>
        <end position="234"/>
    </location>
</feature>
<evidence type="ECO:0000256" key="5">
    <source>
        <dbReference type="ARBA" id="ARBA00023277"/>
    </source>
</evidence>
<dbReference type="Pfam" id="PF01522">
    <property type="entry name" value="Polysacc_deac_1"/>
    <property type="match status" value="1"/>
</dbReference>
<feature type="signal peptide" evidence="7">
    <location>
        <begin position="1"/>
        <end position="32"/>
    </location>
</feature>
<evidence type="ECO:0000256" key="6">
    <source>
        <dbReference type="ARBA" id="ARBA00023285"/>
    </source>
</evidence>
<evidence type="ECO:0000256" key="3">
    <source>
        <dbReference type="ARBA" id="ARBA00022729"/>
    </source>
</evidence>
<keyword evidence="3 7" id="KW-0732">Signal</keyword>
<dbReference type="OrthoDB" id="2125469at2759"/>
<dbReference type="InterPro" id="IPR011330">
    <property type="entry name" value="Glyco_hydro/deAcase_b/a-brl"/>
</dbReference>
<sequence length="249" mass="27500">MSLIFKTTKSSLLFFFYILTTILFDTSPVCLASNDTARNVPYGVVITQCAVPGTVALTFDDGPGIYTPQLLDLLSEYGARSTFFVNGYQLSNHHDILVRTLNEGHQIGSHTYDHARLSALPYGEVVEQMRRLEVALYETIGVVPTYMRPPYLAINGEVLAAMGELGYYVISTSVDTKDYAHDHPDLIPRSFTRFLEGLNAGGSVVLAHDTHAQTVATLTRAMLDEIVARGLVPVPVGECLGDSEYNWYR</sequence>
<reference evidence="9 10" key="1">
    <citation type="submission" date="2016-12" db="EMBL/GenBank/DDBJ databases">
        <title>The genomes of Aspergillus section Nigri reveals drivers in fungal speciation.</title>
        <authorList>
            <consortium name="DOE Joint Genome Institute"/>
            <person name="Vesth T.C."/>
            <person name="Nybo J."/>
            <person name="Theobald S."/>
            <person name="Brandl J."/>
            <person name="Frisvad J.C."/>
            <person name="Nielsen K.F."/>
            <person name="Lyhne E.K."/>
            <person name="Kogle M.E."/>
            <person name="Kuo A."/>
            <person name="Riley R."/>
            <person name="Clum A."/>
            <person name="Nolan M."/>
            <person name="Lipzen A."/>
            <person name="Salamov A."/>
            <person name="Henrissat B."/>
            <person name="Wiebenga A."/>
            <person name="De Vries R.P."/>
            <person name="Grigoriev I.V."/>
            <person name="Mortensen U.H."/>
            <person name="Andersen M.R."/>
            <person name="Baker S.E."/>
        </authorList>
    </citation>
    <scope>NUCLEOTIDE SEQUENCE [LARGE SCALE GENOMIC DNA]</scope>
    <source>
        <strain evidence="9 10">CBS 121591</strain>
    </source>
</reference>
<protein>
    <submittedName>
        <fullName evidence="9">Polysaccharide deacetylase family protein</fullName>
    </submittedName>
</protein>
<evidence type="ECO:0000256" key="2">
    <source>
        <dbReference type="ARBA" id="ARBA00022723"/>
    </source>
</evidence>
<evidence type="ECO:0000256" key="7">
    <source>
        <dbReference type="SAM" id="SignalP"/>
    </source>
</evidence>
<dbReference type="GO" id="GO:0005975">
    <property type="term" value="P:carbohydrate metabolic process"/>
    <property type="evidence" value="ECO:0007669"/>
    <property type="project" value="InterPro"/>
</dbReference>
<comment type="cofactor">
    <cofactor evidence="1">
        <name>Co(2+)</name>
        <dbReference type="ChEBI" id="CHEBI:48828"/>
    </cofactor>
</comment>
<dbReference type="CDD" id="cd10951">
    <property type="entry name" value="CE4_ClCDA_like"/>
    <property type="match status" value="1"/>
</dbReference>
<dbReference type="EMBL" id="KZ821706">
    <property type="protein sequence ID" value="PYH80840.1"/>
    <property type="molecule type" value="Genomic_DNA"/>
</dbReference>
<feature type="chain" id="PRO_5016419660" evidence="7">
    <location>
        <begin position="33"/>
        <end position="249"/>
    </location>
</feature>
<dbReference type="STRING" id="1448315.A0A319C9I3"/>
<evidence type="ECO:0000256" key="4">
    <source>
        <dbReference type="ARBA" id="ARBA00022801"/>
    </source>
</evidence>
<dbReference type="AlphaFoldDB" id="A0A319C9I3"/>
<keyword evidence="5" id="KW-0119">Carbohydrate metabolism</keyword>
<dbReference type="VEuPathDB" id="FungiDB:BO82DRAFT_99232"/>
<dbReference type="PANTHER" id="PTHR46471:SF2">
    <property type="entry name" value="CHITIN DEACETYLASE-RELATED"/>
    <property type="match status" value="1"/>
</dbReference>
<keyword evidence="6" id="KW-0170">Cobalt</keyword>
<dbReference type="Proteomes" id="UP000248340">
    <property type="component" value="Unassembled WGS sequence"/>
</dbReference>
<dbReference type="SUPFAM" id="SSF88713">
    <property type="entry name" value="Glycoside hydrolase/deacetylase"/>
    <property type="match status" value="1"/>
</dbReference>
<evidence type="ECO:0000313" key="9">
    <source>
        <dbReference type="EMBL" id="PYH80840.1"/>
    </source>
</evidence>
<accession>A0A319C9I3</accession>
<keyword evidence="10" id="KW-1185">Reference proteome</keyword>
<evidence type="ECO:0000259" key="8">
    <source>
        <dbReference type="PROSITE" id="PS51677"/>
    </source>
</evidence>
<dbReference type="PANTHER" id="PTHR46471">
    <property type="entry name" value="CHITIN DEACETYLASE"/>
    <property type="match status" value="1"/>
</dbReference>
<name>A0A319C9I3_9EURO</name>
<organism evidence="9 10">
    <name type="scientific">Aspergillus uvarum CBS 121591</name>
    <dbReference type="NCBI Taxonomy" id="1448315"/>
    <lineage>
        <taxon>Eukaryota</taxon>
        <taxon>Fungi</taxon>
        <taxon>Dikarya</taxon>
        <taxon>Ascomycota</taxon>
        <taxon>Pezizomycotina</taxon>
        <taxon>Eurotiomycetes</taxon>
        <taxon>Eurotiomycetidae</taxon>
        <taxon>Eurotiales</taxon>
        <taxon>Aspergillaceae</taxon>
        <taxon>Aspergillus</taxon>
        <taxon>Aspergillus subgen. Circumdati</taxon>
    </lineage>
</organism>
<dbReference type="PROSITE" id="PS51677">
    <property type="entry name" value="NODB"/>
    <property type="match status" value="1"/>
</dbReference>
<gene>
    <name evidence="9" type="ORF">BO82DRAFT_99232</name>
</gene>
<dbReference type="GO" id="GO:0016810">
    <property type="term" value="F:hydrolase activity, acting on carbon-nitrogen (but not peptide) bonds"/>
    <property type="evidence" value="ECO:0007669"/>
    <property type="project" value="InterPro"/>
</dbReference>
<keyword evidence="2" id="KW-0479">Metal-binding</keyword>
<dbReference type="GeneID" id="37144473"/>
<proteinExistence type="predicted"/>
<keyword evidence="4" id="KW-0378">Hydrolase</keyword>